<name>A0A173MH47_9BACT</name>
<dbReference type="KEGG" id="fln:FLA_2962"/>
<keyword evidence="3 12" id="KW-0645">Protease</keyword>
<evidence type="ECO:0000313" key="13">
    <source>
        <dbReference type="Proteomes" id="UP000186917"/>
    </source>
</evidence>
<dbReference type="GO" id="GO:0004222">
    <property type="term" value="F:metalloendopeptidase activity"/>
    <property type="evidence" value="ECO:0007669"/>
    <property type="project" value="InterPro"/>
</dbReference>
<proteinExistence type="inferred from homology"/>
<evidence type="ECO:0000256" key="9">
    <source>
        <dbReference type="SAM" id="SignalP"/>
    </source>
</evidence>
<evidence type="ECO:0000256" key="7">
    <source>
        <dbReference type="ARBA" id="ARBA00023049"/>
    </source>
</evidence>
<evidence type="ECO:0000256" key="2">
    <source>
        <dbReference type="ARBA" id="ARBA00007261"/>
    </source>
</evidence>
<dbReference type="Proteomes" id="UP000186917">
    <property type="component" value="Unassembled WGS sequence"/>
</dbReference>
<dbReference type="GO" id="GO:0006508">
    <property type="term" value="P:proteolysis"/>
    <property type="evidence" value="ECO:0007669"/>
    <property type="project" value="UniProtKB-KW"/>
</dbReference>
<evidence type="ECO:0000259" key="10">
    <source>
        <dbReference type="Pfam" id="PF00675"/>
    </source>
</evidence>
<organism evidence="12 13">
    <name type="scientific">Filimonas lacunae</name>
    <dbReference type="NCBI Taxonomy" id="477680"/>
    <lineage>
        <taxon>Bacteria</taxon>
        <taxon>Pseudomonadati</taxon>
        <taxon>Bacteroidota</taxon>
        <taxon>Chitinophagia</taxon>
        <taxon>Chitinophagales</taxon>
        <taxon>Chitinophagaceae</taxon>
        <taxon>Filimonas</taxon>
    </lineage>
</organism>
<dbReference type="Gene3D" id="3.30.830.10">
    <property type="entry name" value="Metalloenzyme, LuxS/M16 peptidase-like"/>
    <property type="match status" value="4"/>
</dbReference>
<dbReference type="Pfam" id="PF05193">
    <property type="entry name" value="Peptidase_M16_C"/>
    <property type="match status" value="2"/>
</dbReference>
<feature type="domain" description="Peptidase M16 N-terminal" evidence="10">
    <location>
        <begin position="56"/>
        <end position="194"/>
    </location>
</feature>
<dbReference type="OrthoDB" id="9811314at2"/>
<evidence type="ECO:0000259" key="11">
    <source>
        <dbReference type="Pfam" id="PF05193"/>
    </source>
</evidence>
<protein>
    <submittedName>
        <fullName evidence="12">Zinc protease</fullName>
    </submittedName>
</protein>
<feature type="signal peptide" evidence="9">
    <location>
        <begin position="1"/>
        <end position="27"/>
    </location>
</feature>
<dbReference type="GO" id="GO:0046872">
    <property type="term" value="F:metal ion binding"/>
    <property type="evidence" value="ECO:0007669"/>
    <property type="project" value="UniProtKB-KW"/>
</dbReference>
<dbReference type="Pfam" id="PF00675">
    <property type="entry name" value="Peptidase_M16"/>
    <property type="match status" value="1"/>
</dbReference>
<feature type="chain" id="PRO_5030022957" evidence="9">
    <location>
        <begin position="28"/>
        <end position="941"/>
    </location>
</feature>
<comment type="cofactor">
    <cofactor evidence="1">
        <name>Zn(2+)</name>
        <dbReference type="ChEBI" id="CHEBI:29105"/>
    </cofactor>
</comment>
<dbReference type="InterPro" id="IPR050626">
    <property type="entry name" value="Peptidase_M16"/>
</dbReference>
<dbReference type="AlphaFoldDB" id="A0A173MH47"/>
<dbReference type="InterPro" id="IPR011765">
    <property type="entry name" value="Pept_M16_N"/>
</dbReference>
<sequence>MNIQTWFHRPAVLLATGSVLLVASAGAQTVAHTALPLDTAVRTGKLSNGFTYFIRHNATPEKRVVMYLACKAGSILETEQQRGLAHFIEHMSFNGTTHFPKNELVDYLQKSGVRFGADLNAYTSFDETVYQLPLPADNKALLQNGLQIMRDWAQEATLETQEIEKERGVILEEARLGKGAQKRMQQQVMPMLMNNSRYAYRLPIGLDSVIQYAKPETLRQFYHDWYRPDLQALVVVGDVDVQEIEQQVKKLFGTLKNPAKEKARTQYRIPLTGKNQFKALTDAEITSSSVDVYIKLPNIELKTAADYRQAIVQQLLNQLLSQRLIEVSKQANAPFISATAGIQNYLNQLQLFAVHVDVNKGAWEKGVKAAWRELERAKRFGFTATEMNRAGKDYLASFEAAWKERSKARSDQYVKEYVDYFLHGTASPGIEKEYELVKALLPQITLAEIQARLLSALKTTDCDMVVAAPDSEKESLPTAAVITSWQQAVQQETLEAYKDAVVNKPLLAQKPVPGKIIATTQQSVAGVTEYTLSNGVKVVIKPTTFKKDEISFSAFAAGGTSLYNDADYPSASYATGVVAMGGVGPYNSTELGKYLSGKQLGVMPYIGERSQGFTGKATTEELETALQLVYLYCTAPRADAALFTNAINRSKASLANRFNDPASVFADTAAGVLGNYHLRRTGPSEAKLNQVNMNRALEIYKERFADASGFTFVFVGNIDTATIKPLLEIYLGSLPASHTNETAKDLGIRIPKGNISRAVYKGKEDKATVRLYCSGDYTYNEENNTRLQALSKVLGIRLIERLREEEGGVYAPAASVSFAKYPASGYMFSISFGCAPANVEKLIAATQDEMRKLRETGPDQVNLDKYKAETRTSLATAIQGNGYWMGYLANQYQLNEPLGDGMEQGRLVEALTVPVLQQAAKEFLKTDNFIRLVLLPEKGAE</sequence>
<gene>
    <name evidence="12" type="ORF">SAMN05421788_102426</name>
</gene>
<dbReference type="PANTHER" id="PTHR43690:SF34">
    <property type="entry name" value="ZINC PROTEASE PQQL-LIKE"/>
    <property type="match status" value="1"/>
</dbReference>
<evidence type="ECO:0000256" key="5">
    <source>
        <dbReference type="ARBA" id="ARBA00022801"/>
    </source>
</evidence>
<keyword evidence="6" id="KW-0862">Zinc</keyword>
<evidence type="ECO:0000256" key="1">
    <source>
        <dbReference type="ARBA" id="ARBA00001947"/>
    </source>
</evidence>
<accession>A0A173MH47</accession>
<dbReference type="PROSITE" id="PS00143">
    <property type="entry name" value="INSULINASE"/>
    <property type="match status" value="1"/>
</dbReference>
<reference evidence="13" key="1">
    <citation type="submission" date="2017-01" db="EMBL/GenBank/DDBJ databases">
        <authorList>
            <person name="Varghese N."/>
            <person name="Submissions S."/>
        </authorList>
    </citation>
    <scope>NUCLEOTIDE SEQUENCE [LARGE SCALE GENOMIC DNA]</scope>
    <source>
        <strain evidence="13">DSM 21054</strain>
    </source>
</reference>
<evidence type="ECO:0000256" key="8">
    <source>
        <dbReference type="RuleBase" id="RU004447"/>
    </source>
</evidence>
<evidence type="ECO:0000256" key="6">
    <source>
        <dbReference type="ARBA" id="ARBA00022833"/>
    </source>
</evidence>
<comment type="similarity">
    <text evidence="2 8">Belongs to the peptidase M16 family.</text>
</comment>
<dbReference type="PANTHER" id="PTHR43690">
    <property type="entry name" value="NARDILYSIN"/>
    <property type="match status" value="1"/>
</dbReference>
<evidence type="ECO:0000256" key="3">
    <source>
        <dbReference type="ARBA" id="ARBA00022670"/>
    </source>
</evidence>
<evidence type="ECO:0000313" key="12">
    <source>
        <dbReference type="EMBL" id="SIS97458.1"/>
    </source>
</evidence>
<feature type="domain" description="Peptidase M16 C-terminal" evidence="11">
    <location>
        <begin position="696"/>
        <end position="868"/>
    </location>
</feature>
<dbReference type="RefSeq" id="WP_084206154.1">
    <property type="nucleotide sequence ID" value="NZ_AP017422.1"/>
</dbReference>
<dbReference type="InterPro" id="IPR001431">
    <property type="entry name" value="Pept_M16_Zn_BS"/>
</dbReference>
<dbReference type="EMBL" id="FTOR01000002">
    <property type="protein sequence ID" value="SIS97458.1"/>
    <property type="molecule type" value="Genomic_DNA"/>
</dbReference>
<dbReference type="SUPFAM" id="SSF63411">
    <property type="entry name" value="LuxS/MPP-like metallohydrolase"/>
    <property type="match status" value="4"/>
</dbReference>
<dbReference type="InterPro" id="IPR011249">
    <property type="entry name" value="Metalloenz_LuxS/M16"/>
</dbReference>
<dbReference type="STRING" id="477680.SAMN05421788_102426"/>
<keyword evidence="4" id="KW-0479">Metal-binding</keyword>
<keyword evidence="13" id="KW-1185">Reference proteome</keyword>
<keyword evidence="7" id="KW-0482">Metalloprotease</keyword>
<keyword evidence="9" id="KW-0732">Signal</keyword>
<keyword evidence="5" id="KW-0378">Hydrolase</keyword>
<feature type="domain" description="Peptidase M16 C-terminal" evidence="11">
    <location>
        <begin position="215"/>
        <end position="390"/>
    </location>
</feature>
<evidence type="ECO:0000256" key="4">
    <source>
        <dbReference type="ARBA" id="ARBA00022723"/>
    </source>
</evidence>
<dbReference type="InterPro" id="IPR007863">
    <property type="entry name" value="Peptidase_M16_C"/>
</dbReference>